<feature type="binding site" evidence="13 15">
    <location>
        <position position="415"/>
    </location>
    <ligand>
        <name>IMP</name>
        <dbReference type="ChEBI" id="CHEBI:58053"/>
    </ligand>
</feature>
<dbReference type="CDD" id="cd00381">
    <property type="entry name" value="IMPDH"/>
    <property type="match status" value="1"/>
</dbReference>
<evidence type="ECO:0000256" key="14">
    <source>
        <dbReference type="PIRSR" id="PIRSR000130-1"/>
    </source>
</evidence>
<evidence type="ECO:0000256" key="3">
    <source>
        <dbReference type="ARBA" id="ARBA00011881"/>
    </source>
</evidence>
<dbReference type="FunFam" id="3.20.20.70:FF:000003">
    <property type="entry name" value="GMP reductase"/>
    <property type="match status" value="1"/>
</dbReference>
<evidence type="ECO:0000256" key="13">
    <source>
        <dbReference type="HAMAP-Rule" id="MF_01964"/>
    </source>
</evidence>
<evidence type="ECO:0000256" key="17">
    <source>
        <dbReference type="PIRSR" id="PIRSR000130-4"/>
    </source>
</evidence>
<comment type="pathway">
    <text evidence="13 20">Purine metabolism; XMP biosynthesis via de novo pathway; XMP from IMP: step 1/1.</text>
</comment>
<comment type="cofactor">
    <cofactor evidence="1 13">
        <name>K(+)</name>
        <dbReference type="ChEBI" id="CHEBI:29103"/>
    </cofactor>
</comment>
<dbReference type="PIRSF" id="PIRSF000130">
    <property type="entry name" value="IMPDH"/>
    <property type="match status" value="1"/>
</dbReference>
<dbReference type="GO" id="GO:0006177">
    <property type="term" value="P:GMP biosynthetic process"/>
    <property type="evidence" value="ECO:0007669"/>
    <property type="project" value="UniProtKB-UniRule"/>
</dbReference>
<protein>
    <recommendedName>
        <fullName evidence="13 20">Inosine-5'-monophosphate dehydrogenase</fullName>
        <shortName evidence="13">IMP dehydrogenase</shortName>
        <shortName evidence="13">IMPD</shortName>
        <shortName evidence="13">IMPDH</shortName>
        <ecNumber evidence="13 20">1.1.1.205</ecNumber>
    </recommendedName>
</protein>
<evidence type="ECO:0000256" key="18">
    <source>
        <dbReference type="PROSITE-ProRule" id="PRU00703"/>
    </source>
</evidence>
<evidence type="ECO:0000256" key="16">
    <source>
        <dbReference type="PIRSR" id="PIRSR000130-3"/>
    </source>
</evidence>
<gene>
    <name evidence="13 22" type="primary">guaB</name>
    <name evidence="22" type="ORF">EGH25_01815</name>
</gene>
<comment type="subunit">
    <text evidence="3 13">Homotetramer.</text>
</comment>
<dbReference type="Proteomes" id="UP001149411">
    <property type="component" value="Unassembled WGS sequence"/>
</dbReference>
<evidence type="ECO:0000313" key="23">
    <source>
        <dbReference type="Proteomes" id="UP001149411"/>
    </source>
</evidence>
<name>A0A9Q4GI97_9EURY</name>
<comment type="similarity">
    <text evidence="2 13 19">Belongs to the IMPDH/GMPR family.</text>
</comment>
<dbReference type="Pfam" id="PF00478">
    <property type="entry name" value="IMPDH"/>
    <property type="match status" value="1"/>
</dbReference>
<evidence type="ECO:0000256" key="4">
    <source>
        <dbReference type="ARBA" id="ARBA00022723"/>
    </source>
</evidence>
<organism evidence="22 23">
    <name type="scientific">Halorutilus salinus</name>
    <dbReference type="NCBI Taxonomy" id="2487751"/>
    <lineage>
        <taxon>Archaea</taxon>
        <taxon>Methanobacteriati</taxon>
        <taxon>Methanobacteriota</taxon>
        <taxon>Stenosarchaea group</taxon>
        <taxon>Halobacteria</taxon>
        <taxon>Halorutilales</taxon>
        <taxon>Halorutilaceae</taxon>
        <taxon>Halorutilus</taxon>
    </lineage>
</organism>
<dbReference type="InterPro" id="IPR000644">
    <property type="entry name" value="CBS_dom"/>
</dbReference>
<evidence type="ECO:0000313" key="22">
    <source>
        <dbReference type="EMBL" id="MCX2818091.1"/>
    </source>
</evidence>
<dbReference type="GO" id="GO:0000166">
    <property type="term" value="F:nucleotide binding"/>
    <property type="evidence" value="ECO:0007669"/>
    <property type="project" value="UniProtKB-UniRule"/>
</dbReference>
<dbReference type="PROSITE" id="PS00487">
    <property type="entry name" value="IMP_DH_GMP_RED"/>
    <property type="match status" value="1"/>
</dbReference>
<keyword evidence="11 18" id="KW-0129">CBS domain</keyword>
<dbReference type="Pfam" id="PF00571">
    <property type="entry name" value="CBS"/>
    <property type="match status" value="2"/>
</dbReference>
<feature type="binding site" description="in other chain" evidence="13 17">
    <location>
        <position position="302"/>
    </location>
    <ligand>
        <name>K(+)</name>
        <dbReference type="ChEBI" id="CHEBI:29103"/>
        <note>ligand shared between two tetrameric partners</note>
    </ligand>
</feature>
<evidence type="ECO:0000256" key="15">
    <source>
        <dbReference type="PIRSR" id="PIRSR000130-2"/>
    </source>
</evidence>
<evidence type="ECO:0000256" key="12">
    <source>
        <dbReference type="ARBA" id="ARBA00048028"/>
    </source>
</evidence>
<evidence type="ECO:0000256" key="9">
    <source>
        <dbReference type="ARBA" id="ARBA00023002"/>
    </source>
</evidence>
<dbReference type="PANTHER" id="PTHR11911">
    <property type="entry name" value="INOSINE-5-MONOPHOSPHATE DEHYDROGENASE RELATED"/>
    <property type="match status" value="1"/>
</dbReference>
<comment type="function">
    <text evidence="13">Catalyzes the conversion of inosine 5'-phosphate (IMP) to xanthosine 5'-phosphate (XMP), the first committed and rate-limiting step in the de novo synthesis of guanine nucleotides, and therefore plays an important role in the regulation of cell growth.</text>
</comment>
<evidence type="ECO:0000256" key="1">
    <source>
        <dbReference type="ARBA" id="ARBA00001958"/>
    </source>
</evidence>
<reference evidence="22" key="1">
    <citation type="submission" date="2022-09" db="EMBL/GenBank/DDBJ databases">
        <title>Haloadaptaus new haloarchaeum isolated from saline soil.</title>
        <authorList>
            <person name="Duran-Viseras A."/>
            <person name="Sanchez-Porro C."/>
            <person name="Ventosa A."/>
        </authorList>
    </citation>
    <scope>NUCLEOTIDE SEQUENCE</scope>
    <source>
        <strain evidence="22">F3-133</strain>
    </source>
</reference>
<evidence type="ECO:0000256" key="8">
    <source>
        <dbReference type="ARBA" id="ARBA00022958"/>
    </source>
</evidence>
<dbReference type="InterPro" id="IPR015875">
    <property type="entry name" value="IMP_DH/GMP_Rdtase_CS"/>
</dbReference>
<dbReference type="EMBL" id="RKLV01000002">
    <property type="protein sequence ID" value="MCX2818091.1"/>
    <property type="molecule type" value="Genomic_DNA"/>
</dbReference>
<evidence type="ECO:0000256" key="7">
    <source>
        <dbReference type="ARBA" id="ARBA00022755"/>
    </source>
</evidence>
<evidence type="ECO:0000256" key="2">
    <source>
        <dbReference type="ARBA" id="ARBA00005502"/>
    </source>
</evidence>
<evidence type="ECO:0000256" key="19">
    <source>
        <dbReference type="RuleBase" id="RU003927"/>
    </source>
</evidence>
<feature type="binding site" evidence="13">
    <location>
        <position position="469"/>
    </location>
    <ligand>
        <name>K(+)</name>
        <dbReference type="ChEBI" id="CHEBI:29103"/>
        <note>ligand shared between two tetrameric partners</note>
    </ligand>
</feature>
<dbReference type="Gene3D" id="3.20.20.70">
    <property type="entry name" value="Aldolase class I"/>
    <property type="match status" value="1"/>
</dbReference>
<feature type="binding site" evidence="16">
    <location>
        <begin position="250"/>
        <end position="252"/>
    </location>
    <ligand>
        <name>NAD(+)</name>
        <dbReference type="ChEBI" id="CHEBI:57540"/>
    </ligand>
</feature>
<dbReference type="InterPro" id="IPR005990">
    <property type="entry name" value="IMP_DH"/>
</dbReference>
<keyword evidence="8 13" id="KW-0630">Potassium</keyword>
<evidence type="ECO:0000256" key="20">
    <source>
        <dbReference type="RuleBase" id="RU003928"/>
    </source>
</evidence>
<proteinExistence type="inferred from homology"/>
<comment type="caution">
    <text evidence="22">The sequence shown here is derived from an EMBL/GenBank/DDBJ whole genome shotgun (WGS) entry which is preliminary data.</text>
</comment>
<dbReference type="SUPFAM" id="SSF51412">
    <property type="entry name" value="Inosine monophosphate dehydrogenase (IMPDH)"/>
    <property type="match status" value="1"/>
</dbReference>
<evidence type="ECO:0000259" key="21">
    <source>
        <dbReference type="PROSITE" id="PS51371"/>
    </source>
</evidence>
<dbReference type="InterPro" id="IPR013785">
    <property type="entry name" value="Aldolase_TIM"/>
</dbReference>
<keyword evidence="9 13" id="KW-0560">Oxidoreductase</keyword>
<evidence type="ECO:0000256" key="6">
    <source>
        <dbReference type="ARBA" id="ARBA00022749"/>
    </source>
</evidence>
<dbReference type="GO" id="GO:0046872">
    <property type="term" value="F:metal ion binding"/>
    <property type="evidence" value="ECO:0007669"/>
    <property type="project" value="UniProtKB-UniRule"/>
</dbReference>
<comment type="catalytic activity">
    <reaction evidence="12 13 20">
        <text>IMP + NAD(+) + H2O = XMP + NADH + H(+)</text>
        <dbReference type="Rhea" id="RHEA:11708"/>
        <dbReference type="ChEBI" id="CHEBI:15377"/>
        <dbReference type="ChEBI" id="CHEBI:15378"/>
        <dbReference type="ChEBI" id="CHEBI:57464"/>
        <dbReference type="ChEBI" id="CHEBI:57540"/>
        <dbReference type="ChEBI" id="CHEBI:57945"/>
        <dbReference type="ChEBI" id="CHEBI:58053"/>
        <dbReference type="EC" id="1.1.1.205"/>
    </reaction>
</comment>
<dbReference type="CDD" id="cd04601">
    <property type="entry name" value="CBS_pair_IMPDH"/>
    <property type="match status" value="1"/>
</dbReference>
<comment type="caution">
    <text evidence="13">Lacks conserved residue(s) required for the propagation of feature annotation.</text>
</comment>
<keyword evidence="23" id="KW-1185">Reference proteome</keyword>
<feature type="binding site" description="in other chain" evidence="13 17">
    <location>
        <position position="300"/>
    </location>
    <ligand>
        <name>K(+)</name>
        <dbReference type="ChEBI" id="CHEBI:29103"/>
        <note>ligand shared between two tetrameric partners</note>
    </ligand>
</feature>
<feature type="binding site" evidence="13">
    <location>
        <position position="470"/>
    </location>
    <ligand>
        <name>K(+)</name>
        <dbReference type="ChEBI" id="CHEBI:29103"/>
        <note>ligand shared between two tetrameric partners</note>
    </ligand>
</feature>
<evidence type="ECO:0000256" key="11">
    <source>
        <dbReference type="ARBA" id="ARBA00023122"/>
    </source>
</evidence>
<feature type="active site" description="Thioimidate intermediate" evidence="13 14">
    <location>
        <position position="305"/>
    </location>
</feature>
<keyword evidence="10 13" id="KW-0520">NAD</keyword>
<dbReference type="SMART" id="SM00116">
    <property type="entry name" value="CBS"/>
    <property type="match status" value="2"/>
</dbReference>
<feature type="active site" description="Proton acceptor" evidence="13 14">
    <location>
        <position position="402"/>
    </location>
</feature>
<keyword evidence="6 13" id="KW-0332">GMP biosynthesis</keyword>
<dbReference type="GO" id="GO:0006183">
    <property type="term" value="P:GTP biosynthetic process"/>
    <property type="evidence" value="ECO:0007669"/>
    <property type="project" value="TreeGrafter"/>
</dbReference>
<feature type="binding site" evidence="13 16">
    <location>
        <begin position="298"/>
        <end position="300"/>
    </location>
    <ligand>
        <name>NAD(+)</name>
        <dbReference type="ChEBI" id="CHEBI:57540"/>
    </ligand>
</feature>
<feature type="domain" description="CBS" evidence="21">
    <location>
        <begin position="160"/>
        <end position="215"/>
    </location>
</feature>
<keyword evidence="4 13" id="KW-0479">Metal-binding</keyword>
<dbReference type="SUPFAM" id="SSF54631">
    <property type="entry name" value="CBS-domain pair"/>
    <property type="match status" value="1"/>
</dbReference>
<dbReference type="GO" id="GO:0003938">
    <property type="term" value="F:IMP dehydrogenase activity"/>
    <property type="evidence" value="ECO:0007669"/>
    <property type="project" value="UniProtKB-UniRule"/>
</dbReference>
<feature type="binding site" evidence="13 15">
    <location>
        <position position="303"/>
    </location>
    <ligand>
        <name>IMP</name>
        <dbReference type="ChEBI" id="CHEBI:58053"/>
    </ligand>
</feature>
<dbReference type="AlphaFoldDB" id="A0A9Q4GI97"/>
<sequence length="487" mass="51883">MGRSYRDKLDCETALTFDDVLLRPSESSVEPNEADVRTRVSANLDLNIPVVSAAMDTVTEASMATAMARNGGLGVVHRNMSTESQTAEIRKVKEADRLVTRDVVTASPDDTVDDAVSLMERENVSGLPVVDDGGELVGIVSNRDLRPMRRRGEKSVDEIMTRDVVTVGDDFAAEEALELMHENRVERLPVVEGGEVRGIVTMDGILRRREYDDAVMDDEGGLAVAAAVSPFDAERAEALDEAGADALMVDTAHAHNTNVVEGAREIADSVDADVVVGNIATEEAARDVAGFADGLKVGVGPGSICTTRVVSGAGMPQITAVTSVADVAEEYDVPVIADGGIRYSGDIAKSVAAGADAVMLGSLLAGTDEAPGRTITIKGKKYKQYRGMGSVGAMTGGESSDRYFQEEPDTDYVPEGIEGAIPYRGTVEEQLHQLVGGLQSGMGYVGAPEMETMKQRARFVRITDAGRTESHPHDVMITDEAPNYRDE</sequence>
<feature type="binding site" evidence="13 15">
    <location>
        <begin position="385"/>
        <end position="389"/>
    </location>
    <ligand>
        <name>IMP</name>
        <dbReference type="ChEBI" id="CHEBI:58053"/>
    </ligand>
</feature>
<feature type="binding site" evidence="13">
    <location>
        <position position="250"/>
    </location>
    <ligand>
        <name>NAD(+)</name>
        <dbReference type="ChEBI" id="CHEBI:57540"/>
    </ligand>
</feature>
<dbReference type="PROSITE" id="PS51371">
    <property type="entry name" value="CBS"/>
    <property type="match status" value="2"/>
</dbReference>
<dbReference type="NCBIfam" id="TIGR01302">
    <property type="entry name" value="IMP_dehydrog"/>
    <property type="match status" value="1"/>
</dbReference>
<comment type="activity regulation">
    <text evidence="13">Mycophenolic acid (MPA) is a non-competitive inhibitor that prevents formation of the closed enzyme conformation by binding to the same site as the amobile flap. In contrast, mizoribine monophosphate (MZP) is a competitive inhibitor that induces the closed conformation. MPA is a potent inhibitor of mammalian IMPDHs but a poor inhibitor of the bacterial enzymes. MZP is a more potent inhibitor of bacterial IMPDH.</text>
</comment>
<dbReference type="PANTHER" id="PTHR11911:SF111">
    <property type="entry name" value="INOSINE-5'-MONOPHOSPHATE DEHYDROGENASE"/>
    <property type="match status" value="1"/>
</dbReference>
<keyword evidence="5" id="KW-0677">Repeat</keyword>
<feature type="binding site" evidence="13 15">
    <location>
        <begin position="361"/>
        <end position="362"/>
    </location>
    <ligand>
        <name>IMP</name>
        <dbReference type="ChEBI" id="CHEBI:58053"/>
    </ligand>
</feature>
<evidence type="ECO:0000256" key="10">
    <source>
        <dbReference type="ARBA" id="ARBA00023027"/>
    </source>
</evidence>
<feature type="binding site" description="in other chain" evidence="13 17">
    <location>
        <position position="305"/>
    </location>
    <ligand>
        <name>K(+)</name>
        <dbReference type="ChEBI" id="CHEBI:29103"/>
        <note>ligand shared between two tetrameric partners</note>
    </ligand>
</feature>
<feature type="domain" description="CBS" evidence="21">
    <location>
        <begin position="99"/>
        <end position="155"/>
    </location>
</feature>
<dbReference type="SMART" id="SM01240">
    <property type="entry name" value="IMPDH"/>
    <property type="match status" value="1"/>
</dbReference>
<accession>A0A9Q4GI97</accession>
<feature type="binding site" evidence="13 15">
    <location>
        <begin position="338"/>
        <end position="340"/>
    </location>
    <ligand>
        <name>IMP</name>
        <dbReference type="ChEBI" id="CHEBI:58053"/>
    </ligand>
</feature>
<dbReference type="EC" id="1.1.1.205" evidence="13 20"/>
<evidence type="ECO:0000256" key="5">
    <source>
        <dbReference type="ARBA" id="ARBA00022737"/>
    </source>
</evidence>
<keyword evidence="7 13" id="KW-0658">Purine biosynthesis</keyword>
<dbReference type="RefSeq" id="WP_266085743.1">
    <property type="nucleotide sequence ID" value="NZ_RKLV01000002.1"/>
</dbReference>
<dbReference type="InterPro" id="IPR001093">
    <property type="entry name" value="IMP_DH_GMPRt"/>
</dbReference>
<dbReference type="HAMAP" id="MF_01964">
    <property type="entry name" value="IMPDH"/>
    <property type="match status" value="1"/>
</dbReference>
<feature type="binding site" evidence="13">
    <location>
        <position position="471"/>
    </location>
    <ligand>
        <name>K(+)</name>
        <dbReference type="ChEBI" id="CHEBI:29103"/>
        <note>ligand shared between two tetrameric partners</note>
    </ligand>
</feature>
<dbReference type="InterPro" id="IPR046342">
    <property type="entry name" value="CBS_dom_sf"/>
</dbReference>